<dbReference type="PANTHER" id="PTHR43135">
    <property type="entry name" value="ALPHA-D-RIBOSE 1-METHYLPHOSPHONATE 5-TRIPHOSPHATE DIPHOSPHATASE"/>
    <property type="match status" value="1"/>
</dbReference>
<organism evidence="3 4">
    <name type="scientific">Hyphococcus flavus</name>
    <dbReference type="NCBI Taxonomy" id="1866326"/>
    <lineage>
        <taxon>Bacteria</taxon>
        <taxon>Pseudomonadati</taxon>
        <taxon>Pseudomonadota</taxon>
        <taxon>Alphaproteobacteria</taxon>
        <taxon>Parvularculales</taxon>
        <taxon>Parvularculaceae</taxon>
        <taxon>Hyphococcus</taxon>
    </lineage>
</organism>
<feature type="chain" id="PRO_5042017699" evidence="1">
    <location>
        <begin position="19"/>
        <end position="566"/>
    </location>
</feature>
<keyword evidence="1" id="KW-0732">Signal</keyword>
<dbReference type="Gene3D" id="3.40.50.10910">
    <property type="entry name" value="Amidohydrolase"/>
    <property type="match status" value="1"/>
</dbReference>
<evidence type="ECO:0000313" key="3">
    <source>
        <dbReference type="EMBL" id="WDI30213.1"/>
    </source>
</evidence>
<dbReference type="SUPFAM" id="SSF51338">
    <property type="entry name" value="Composite domain of metallo-dependent hydrolases"/>
    <property type="match status" value="1"/>
</dbReference>
<feature type="signal peptide" evidence="1">
    <location>
        <begin position="1"/>
        <end position="18"/>
    </location>
</feature>
<dbReference type="AlphaFoldDB" id="A0AAE9ZCS3"/>
<evidence type="ECO:0000256" key="1">
    <source>
        <dbReference type="SAM" id="SignalP"/>
    </source>
</evidence>
<reference evidence="3" key="1">
    <citation type="submission" date="2023-02" db="EMBL/GenBank/DDBJ databases">
        <title>Genome sequence of Hyphococcus flavus.</title>
        <authorList>
            <person name="Rong J.-C."/>
            <person name="Zhao Q."/>
            <person name="Yi M."/>
            <person name="Wu J.-Y."/>
        </authorList>
    </citation>
    <scope>NUCLEOTIDE SEQUENCE</scope>
    <source>
        <strain evidence="3">MCCC 1K03223</strain>
    </source>
</reference>
<dbReference type="InterPro" id="IPR051781">
    <property type="entry name" value="Metallo-dep_Hydrolase"/>
</dbReference>
<keyword evidence="4" id="KW-1185">Reference proteome</keyword>
<dbReference type="KEGG" id="hfl:PUV54_09595"/>
<dbReference type="GO" id="GO:0016810">
    <property type="term" value="F:hydrolase activity, acting on carbon-nitrogen (but not peptide) bonds"/>
    <property type="evidence" value="ECO:0007669"/>
    <property type="project" value="InterPro"/>
</dbReference>
<dbReference type="InterPro" id="IPR011059">
    <property type="entry name" value="Metal-dep_hydrolase_composite"/>
</dbReference>
<dbReference type="Gene3D" id="3.30.110.90">
    <property type="entry name" value="Amidohydrolase"/>
    <property type="match status" value="1"/>
</dbReference>
<proteinExistence type="predicted"/>
<dbReference type="PROSITE" id="PS51257">
    <property type="entry name" value="PROKAR_LIPOPROTEIN"/>
    <property type="match status" value="1"/>
</dbReference>
<protein>
    <submittedName>
        <fullName evidence="3">Amidohydrolase family protein</fullName>
    </submittedName>
</protein>
<gene>
    <name evidence="3" type="ORF">PUV54_09595</name>
</gene>
<evidence type="ECO:0000259" key="2">
    <source>
        <dbReference type="Pfam" id="PF01979"/>
    </source>
</evidence>
<dbReference type="Proteomes" id="UP001214043">
    <property type="component" value="Chromosome"/>
</dbReference>
<dbReference type="SUPFAM" id="SSF51556">
    <property type="entry name" value="Metallo-dependent hydrolases"/>
    <property type="match status" value="1"/>
</dbReference>
<dbReference type="InterPro" id="IPR032466">
    <property type="entry name" value="Metal_Hydrolase"/>
</dbReference>
<dbReference type="Gene3D" id="1.20.58.520">
    <property type="entry name" value="Amidohydrolase"/>
    <property type="match status" value="1"/>
</dbReference>
<sequence>MEKSACLKLLVTPMPVVAALVLAMGCERVSQPSNGAVVQEMPEPQIDLSVDWSESQRSGWYSLMEELEIQELVADLSSHHQPSDYVVENVNVITMQDDTPLLNHAVVVSDGKILAIGPSADVVVPDGAEVIDGGGRWLAPGLTDMHVHNLESHSQHILNVVMGVTTVRDLDGFPFLLKMRDAAAENLLFAPRMFVSGTILNGSDFGGYARKIDTVEEARDAVREQAALGYDFIKTHNSLSAELFLAIVEEAHAQGMDAVGHIPVPVRVETAVSSGMRTFEHFKGYIVDSALTISDEDYVAATDGAEVWNTPTFTTYLNHLRGDDATRVLANEEMMQYVPPAMLQRWKNHAAQDVDQVTVLRQNIYPMSRQIFTELRTLDDAKFLAGTDSGSYELLVPGFVLHEELRIFQELGMTPFEALETATTNAAVAMRQDGEFGVIAPGAAADFVLLEQNPLENIENLQEIEAVAMRGIWIDAAERDQILAQLKDAIARSEARISTAGPVTASDFDDYMTRLAVLKDNGFVYRDHYLDYAASMYEYVGRPNDAERIHAMKTDSDFGFSWFRFE</sequence>
<dbReference type="Pfam" id="PF01979">
    <property type="entry name" value="Amidohydro_1"/>
    <property type="match status" value="1"/>
</dbReference>
<name>A0AAE9ZCS3_9PROT</name>
<accession>A0AAE9ZCS3</accession>
<dbReference type="EMBL" id="CP118166">
    <property type="protein sequence ID" value="WDI30213.1"/>
    <property type="molecule type" value="Genomic_DNA"/>
</dbReference>
<dbReference type="InterPro" id="IPR006680">
    <property type="entry name" value="Amidohydro-rel"/>
</dbReference>
<dbReference type="RefSeq" id="WP_274492008.1">
    <property type="nucleotide sequence ID" value="NZ_CP118166.1"/>
</dbReference>
<dbReference type="PANTHER" id="PTHR43135:SF3">
    <property type="entry name" value="ALPHA-D-RIBOSE 1-METHYLPHOSPHONATE 5-TRIPHOSPHATE DIPHOSPHATASE"/>
    <property type="match status" value="1"/>
</dbReference>
<dbReference type="Gene3D" id="2.30.40.10">
    <property type="entry name" value="Urease, subunit C, domain 1"/>
    <property type="match status" value="1"/>
</dbReference>
<evidence type="ECO:0000313" key="4">
    <source>
        <dbReference type="Proteomes" id="UP001214043"/>
    </source>
</evidence>
<feature type="domain" description="Amidohydrolase-related" evidence="2">
    <location>
        <begin position="138"/>
        <end position="463"/>
    </location>
</feature>